<evidence type="ECO:0000256" key="5">
    <source>
        <dbReference type="ARBA" id="ARBA00022670"/>
    </source>
</evidence>
<keyword evidence="12 20" id="KW-0472">Membrane</keyword>
<keyword evidence="8 21" id="KW-0732">Signal</keyword>
<dbReference type="PANTHER" id="PTHR11802">
    <property type="entry name" value="SERINE PROTEASE FAMILY S10 SERINE CARBOXYPEPTIDASE"/>
    <property type="match status" value="1"/>
</dbReference>
<comment type="caution">
    <text evidence="22">The sequence shown here is derived from an EMBL/GenBank/DDBJ whole genome shotgun (WGS) entry which is preliminary data.</text>
</comment>
<evidence type="ECO:0000256" key="8">
    <source>
        <dbReference type="ARBA" id="ARBA00022729"/>
    </source>
</evidence>
<feature type="chain" id="PRO_5001652857" description="Pheromone-processing carboxypeptidase KEX1" evidence="21">
    <location>
        <begin position="19"/>
        <end position="646"/>
    </location>
</feature>
<keyword evidence="23" id="KW-1185">Reference proteome</keyword>
<proteinExistence type="inferred from homology"/>
<evidence type="ECO:0000313" key="23">
    <source>
        <dbReference type="Proteomes" id="UP000027586"/>
    </source>
</evidence>
<dbReference type="EC" id="3.4.16.6" evidence="15"/>
<evidence type="ECO:0000256" key="21">
    <source>
        <dbReference type="SAM" id="SignalP"/>
    </source>
</evidence>
<keyword evidence="7" id="KW-0053">Apoptosis</keyword>
<evidence type="ECO:0000256" key="13">
    <source>
        <dbReference type="ARBA" id="ARBA00023180"/>
    </source>
</evidence>
<evidence type="ECO:0000256" key="9">
    <source>
        <dbReference type="ARBA" id="ARBA00022801"/>
    </source>
</evidence>
<dbReference type="InterPro" id="IPR001563">
    <property type="entry name" value="Peptidase_S10"/>
</dbReference>
<dbReference type="Proteomes" id="UP000027586">
    <property type="component" value="Unassembled WGS sequence"/>
</dbReference>
<evidence type="ECO:0000256" key="4">
    <source>
        <dbReference type="ARBA" id="ARBA00022645"/>
    </source>
</evidence>
<evidence type="ECO:0000256" key="15">
    <source>
        <dbReference type="ARBA" id="ARBA00038895"/>
    </source>
</evidence>
<evidence type="ECO:0000256" key="20">
    <source>
        <dbReference type="SAM" id="Phobius"/>
    </source>
</evidence>
<keyword evidence="9" id="KW-0378">Hydrolase</keyword>
<feature type="transmembrane region" description="Helical" evidence="20">
    <location>
        <begin position="487"/>
        <end position="510"/>
    </location>
</feature>
<dbReference type="EMBL" id="CBTN010000038">
    <property type="protein sequence ID" value="CDH56480.1"/>
    <property type="molecule type" value="Genomic_DNA"/>
</dbReference>
<dbReference type="FunFam" id="3.40.50.1820:FF:000121">
    <property type="entry name" value="Carboxypeptidase D"/>
    <property type="match status" value="1"/>
</dbReference>
<feature type="compositionally biased region" description="Acidic residues" evidence="19">
    <location>
        <begin position="610"/>
        <end position="628"/>
    </location>
</feature>
<evidence type="ECO:0000256" key="3">
    <source>
        <dbReference type="ARBA" id="ARBA00009431"/>
    </source>
</evidence>
<feature type="region of interest" description="Disordered" evidence="19">
    <location>
        <begin position="519"/>
        <end position="542"/>
    </location>
</feature>
<keyword evidence="5" id="KW-0645">Protease</keyword>
<comment type="similarity">
    <text evidence="3">Belongs to the peptidase S10 family.</text>
</comment>
<comment type="catalytic activity">
    <reaction evidence="1">
        <text>Preferential release of a C-terminal arginine or lysine residue.</text>
        <dbReference type="EC" id="3.4.16.6"/>
    </reaction>
</comment>
<evidence type="ECO:0000256" key="17">
    <source>
        <dbReference type="ARBA" id="ARBA00040628"/>
    </source>
</evidence>
<dbReference type="AlphaFoldDB" id="A0A068S3C8"/>
<evidence type="ECO:0000256" key="2">
    <source>
        <dbReference type="ARBA" id="ARBA00004393"/>
    </source>
</evidence>
<evidence type="ECO:0000256" key="11">
    <source>
        <dbReference type="ARBA" id="ARBA00023034"/>
    </source>
</evidence>
<dbReference type="MEROPS" id="S10.007"/>
<gene>
    <name evidence="22" type="ORF">LCOR_07522.1</name>
</gene>
<reference evidence="22" key="1">
    <citation type="submission" date="2013-08" db="EMBL/GenBank/DDBJ databases">
        <title>Gene expansion shapes genome architecture in the human pathogen Lichtheimia corymbifera: an evolutionary genomics analysis in the ancient terrestrial Mucorales (Mucoromycotina).</title>
        <authorList>
            <person name="Schwartze V.U."/>
            <person name="Winter S."/>
            <person name="Shelest E."/>
            <person name="Marcet-Houben M."/>
            <person name="Horn F."/>
            <person name="Wehner S."/>
            <person name="Hoffmann K."/>
            <person name="Riege K."/>
            <person name="Sammeth M."/>
            <person name="Nowrousian M."/>
            <person name="Valiante V."/>
            <person name="Linde J."/>
            <person name="Jacobsen I.D."/>
            <person name="Marz M."/>
            <person name="Brakhage A.A."/>
            <person name="Gabaldon T."/>
            <person name="Bocker S."/>
            <person name="Voigt K."/>
        </authorList>
    </citation>
    <scope>NUCLEOTIDE SEQUENCE [LARGE SCALE GENOMIC DNA]</scope>
    <source>
        <strain evidence="22">FSU 9682</strain>
    </source>
</reference>
<dbReference type="SUPFAM" id="SSF53474">
    <property type="entry name" value="alpha/beta-Hydrolases"/>
    <property type="match status" value="1"/>
</dbReference>
<feature type="region of interest" description="Disordered" evidence="19">
    <location>
        <begin position="577"/>
        <end position="646"/>
    </location>
</feature>
<dbReference type="InterPro" id="IPR029058">
    <property type="entry name" value="AB_hydrolase_fold"/>
</dbReference>
<accession>A0A068S3C8</accession>
<keyword evidence="13" id="KW-0325">Glycoprotein</keyword>
<dbReference type="STRING" id="1263082.A0A068S3C8"/>
<evidence type="ECO:0000256" key="1">
    <source>
        <dbReference type="ARBA" id="ARBA00001003"/>
    </source>
</evidence>
<evidence type="ECO:0000256" key="10">
    <source>
        <dbReference type="ARBA" id="ARBA00022989"/>
    </source>
</evidence>
<keyword evidence="6 20" id="KW-0812">Transmembrane</keyword>
<protein>
    <recommendedName>
        <fullName evidence="17">Pheromone-processing carboxypeptidase KEX1</fullName>
        <ecNumber evidence="15">3.4.16.6</ecNumber>
    </recommendedName>
    <alternativeName>
        <fullName evidence="18">Carboxypeptidase D</fullName>
    </alternativeName>
    <alternativeName>
        <fullName evidence="16">Pheromone-processing carboxypeptidase kex1</fullName>
    </alternativeName>
</protein>
<feature type="region of interest" description="Disordered" evidence="19">
    <location>
        <begin position="454"/>
        <end position="479"/>
    </location>
</feature>
<dbReference type="GO" id="GO:0006915">
    <property type="term" value="P:apoptotic process"/>
    <property type="evidence" value="ECO:0007669"/>
    <property type="project" value="UniProtKB-KW"/>
</dbReference>
<name>A0A068S3C8_9FUNG</name>
<evidence type="ECO:0000256" key="7">
    <source>
        <dbReference type="ARBA" id="ARBA00022703"/>
    </source>
</evidence>
<evidence type="ECO:0000256" key="12">
    <source>
        <dbReference type="ARBA" id="ARBA00023136"/>
    </source>
</evidence>
<evidence type="ECO:0000256" key="19">
    <source>
        <dbReference type="SAM" id="MobiDB-lite"/>
    </source>
</evidence>
<evidence type="ECO:0000256" key="18">
    <source>
        <dbReference type="ARBA" id="ARBA00042717"/>
    </source>
</evidence>
<dbReference type="GO" id="GO:0004185">
    <property type="term" value="F:serine-type carboxypeptidase activity"/>
    <property type="evidence" value="ECO:0007669"/>
    <property type="project" value="UniProtKB-EC"/>
</dbReference>
<dbReference type="VEuPathDB" id="FungiDB:LCOR_07522.1"/>
<keyword evidence="10 20" id="KW-1133">Transmembrane helix</keyword>
<keyword evidence="4 22" id="KW-0121">Carboxypeptidase</keyword>
<dbReference type="PRINTS" id="PR00724">
    <property type="entry name" value="CRBOXYPTASEC"/>
</dbReference>
<feature type="signal peptide" evidence="21">
    <location>
        <begin position="1"/>
        <end position="18"/>
    </location>
</feature>
<dbReference type="OrthoDB" id="443318at2759"/>
<dbReference type="GO" id="GO:0006508">
    <property type="term" value="P:proteolysis"/>
    <property type="evidence" value="ECO:0007669"/>
    <property type="project" value="UniProtKB-KW"/>
</dbReference>
<dbReference type="GO" id="GO:0005794">
    <property type="term" value="C:Golgi apparatus"/>
    <property type="evidence" value="ECO:0007669"/>
    <property type="project" value="UniProtKB-SubCell"/>
</dbReference>
<evidence type="ECO:0000256" key="16">
    <source>
        <dbReference type="ARBA" id="ARBA00040403"/>
    </source>
</evidence>
<dbReference type="Pfam" id="PF00450">
    <property type="entry name" value="Peptidase_S10"/>
    <property type="match status" value="1"/>
</dbReference>
<dbReference type="PANTHER" id="PTHR11802:SF190">
    <property type="entry name" value="PHEROMONE-PROCESSING CARBOXYPEPTIDASE KEX1"/>
    <property type="match status" value="1"/>
</dbReference>
<dbReference type="Gene3D" id="3.40.50.1820">
    <property type="entry name" value="alpha/beta hydrolase"/>
    <property type="match status" value="1"/>
</dbReference>
<organism evidence="22 23">
    <name type="scientific">Lichtheimia corymbifera JMRC:FSU:9682</name>
    <dbReference type="NCBI Taxonomy" id="1263082"/>
    <lineage>
        <taxon>Eukaryota</taxon>
        <taxon>Fungi</taxon>
        <taxon>Fungi incertae sedis</taxon>
        <taxon>Mucoromycota</taxon>
        <taxon>Mucoromycotina</taxon>
        <taxon>Mucoromycetes</taxon>
        <taxon>Mucorales</taxon>
        <taxon>Lichtheimiaceae</taxon>
        <taxon>Lichtheimia</taxon>
    </lineage>
</organism>
<evidence type="ECO:0000256" key="6">
    <source>
        <dbReference type="ARBA" id="ARBA00022692"/>
    </source>
</evidence>
<evidence type="ECO:0000313" key="22">
    <source>
        <dbReference type="EMBL" id="CDH56480.1"/>
    </source>
</evidence>
<keyword evidence="11" id="KW-0333">Golgi apparatus</keyword>
<sequence>MWKRALFALASAVTLVSAQKAEDYKVTHLPGIDSADLTLSQYAGHIELDPRTHGNMFFWMIEQTHETNPEKLIIWLNGGPGCSSMDGLFLENGPYRVNPDMSLNITAGGWQDHATIVFLDQPVGTGLSFVDSDGYMKNMKEVTDDFALFLDKFFELFPNLQQRDLYLAGESFAGTYIPYFAKRMLELNNKGDRNFNLQGIAIGNGWIAPRHQYEAYYDFAVAKNLIPERRKKLAESTIAKCRENLAKKESISIGQCEDVLDVIMQGTVYEEDNVKYCINEYDIRITDELYSEGCGMAWPHELDQVTTYLRTDELVAAVHAQEKNGGWNECTGRVSSHLDTSSDEPAYNLLPEILKETRVLLFSGDQDLICNVYGTQYLIGNMTWNGETGFQAETVDWYIDDKIVGSYTEDRNLTFAIVMNGSHMLPYDKPFESLDMINRFMGVGDNKVNGKISRLGDGSVEAGGEPQNPDGSAESVTDDEGTDWSQYYSWGTSALIVVILFAAIAGYCWYKSRKQAREGYARPSSTTRDGEPMGGGFLGLFAKGKRSNRPKLRLDDQDDTNELDELVIETPTLFAAEEYSDDDHHRRSGENAAAKSSKKDTPTTRFAIAEEGESDDDFEDFADWDDGDNSTLIESKKPSKSNLKKD</sequence>
<comment type="subcellular location">
    <subcellularLocation>
        <location evidence="2">Golgi apparatus</location>
        <location evidence="2">trans-Golgi network membrane</location>
        <topology evidence="2">Single-pass type I membrane protein</topology>
    </subcellularLocation>
</comment>
<evidence type="ECO:0000256" key="14">
    <source>
        <dbReference type="ARBA" id="ARBA00037042"/>
    </source>
</evidence>
<comment type="function">
    <text evidence="14">Protease with a carboxypeptidase B-like function involved in the C-terminal processing of the lysine and arginine residues from protein precursors. Promotes cell fusion and is involved in the programmed cell death.</text>
</comment>